<keyword evidence="2" id="KW-1185">Reference proteome</keyword>
<reference evidence="1 2" key="1">
    <citation type="submission" date="2020-02" db="EMBL/GenBank/DDBJ databases">
        <authorList>
            <person name="Kim M.K."/>
        </authorList>
    </citation>
    <scope>NUCLEOTIDE SEQUENCE [LARGE SCALE GENOMIC DNA]</scope>
    <source>
        <strain evidence="1 2">BT327</strain>
    </source>
</reference>
<evidence type="ECO:0000313" key="2">
    <source>
        <dbReference type="Proteomes" id="UP000474777"/>
    </source>
</evidence>
<protein>
    <submittedName>
        <fullName evidence="1">Uncharacterized protein</fullName>
    </submittedName>
</protein>
<dbReference type="Proteomes" id="UP000474777">
    <property type="component" value="Unassembled WGS sequence"/>
</dbReference>
<organism evidence="1 2">
    <name type="scientific">Pontibacter burrus</name>
    <dbReference type="NCBI Taxonomy" id="2704466"/>
    <lineage>
        <taxon>Bacteria</taxon>
        <taxon>Pseudomonadati</taxon>
        <taxon>Bacteroidota</taxon>
        <taxon>Cytophagia</taxon>
        <taxon>Cytophagales</taxon>
        <taxon>Hymenobacteraceae</taxon>
        <taxon>Pontibacter</taxon>
    </lineage>
</organism>
<name>A0A6B3LRK2_9BACT</name>
<dbReference type="EMBL" id="JAAGWD010000009">
    <property type="protein sequence ID" value="NEM99459.1"/>
    <property type="molecule type" value="Genomic_DNA"/>
</dbReference>
<dbReference type="RefSeq" id="WP_163916633.1">
    <property type="nucleotide sequence ID" value="NZ_JAAGWD010000009.1"/>
</dbReference>
<accession>A0A6B3LRK2</accession>
<gene>
    <name evidence="1" type="ORF">GXP69_17315</name>
</gene>
<comment type="caution">
    <text evidence="1">The sequence shown here is derived from an EMBL/GenBank/DDBJ whole genome shotgun (WGS) entry which is preliminary data.</text>
</comment>
<dbReference type="AlphaFoldDB" id="A0A6B3LRK2"/>
<proteinExistence type="predicted"/>
<evidence type="ECO:0000313" key="1">
    <source>
        <dbReference type="EMBL" id="NEM99459.1"/>
    </source>
</evidence>
<sequence>MKTDFNQIYKEVADKYFKLYVDSRSEKVKTVLLDLHSQSLRGLVIIGSAYIEELCKECFLFTLSKGERRKKFEKDLRREMTFSLTSTFLWSQDYFANNVYEIISCIRDVRNKLAHNAIIEQSHSDYIEARAKKIIDLVQDRWIAANLPEKINFIPLLKLKCFDDNKLYNGKLKNEEELKEIFFKAISDIVVGLIILSKWIIPEQKLIRLSLEPGSEHIGVTFFEDRFDHNTLGYFDDKFKLKE</sequence>
<dbReference type="Gene3D" id="1.20.120.330">
    <property type="entry name" value="Nucleotidyltransferases domain 2"/>
    <property type="match status" value="1"/>
</dbReference>